<dbReference type="Gene3D" id="3.40.50.720">
    <property type="entry name" value="NAD(P)-binding Rossmann-like Domain"/>
    <property type="match status" value="2"/>
</dbReference>
<organism evidence="7 8">
    <name type="scientific">Cohnella luojiensis</name>
    <dbReference type="NCBI Taxonomy" id="652876"/>
    <lineage>
        <taxon>Bacteria</taxon>
        <taxon>Bacillati</taxon>
        <taxon>Bacillota</taxon>
        <taxon>Bacilli</taxon>
        <taxon>Bacillales</taxon>
        <taxon>Paenibacillaceae</taxon>
        <taxon>Cohnella</taxon>
    </lineage>
</organism>
<dbReference type="CDD" id="cd05300">
    <property type="entry name" value="2-Hacid_dh_1"/>
    <property type="match status" value="1"/>
</dbReference>
<dbReference type="InterPro" id="IPR006139">
    <property type="entry name" value="D-isomer_2_OHA_DH_cat_dom"/>
</dbReference>
<dbReference type="SUPFAM" id="SSF51735">
    <property type="entry name" value="NAD(P)-binding Rossmann-fold domains"/>
    <property type="match status" value="1"/>
</dbReference>
<dbReference type="Pfam" id="PF02826">
    <property type="entry name" value="2-Hacid_dh_C"/>
    <property type="match status" value="1"/>
</dbReference>
<keyword evidence="3" id="KW-0520">NAD</keyword>
<dbReference type="FunFam" id="3.40.50.720:FF:000363">
    <property type="entry name" value="D-isomer specific 2-hydroxyacid dehydrogenase"/>
    <property type="match status" value="1"/>
</dbReference>
<dbReference type="Proteomes" id="UP000297900">
    <property type="component" value="Unassembled WGS sequence"/>
</dbReference>
<evidence type="ECO:0000256" key="1">
    <source>
        <dbReference type="ARBA" id="ARBA00005854"/>
    </source>
</evidence>
<dbReference type="OrthoDB" id="9805416at2"/>
<dbReference type="InterPro" id="IPR036291">
    <property type="entry name" value="NAD(P)-bd_dom_sf"/>
</dbReference>
<protein>
    <submittedName>
        <fullName evidence="7">D-2-hydroxyacid dehydrogenase</fullName>
    </submittedName>
</protein>
<proteinExistence type="inferred from homology"/>
<dbReference type="GO" id="GO:0016616">
    <property type="term" value="F:oxidoreductase activity, acting on the CH-OH group of donors, NAD or NADP as acceptor"/>
    <property type="evidence" value="ECO:0007669"/>
    <property type="project" value="InterPro"/>
</dbReference>
<feature type="domain" description="D-isomer specific 2-hydroxyacid dehydrogenase catalytic" evidence="5">
    <location>
        <begin position="9"/>
        <end position="309"/>
    </location>
</feature>
<evidence type="ECO:0000256" key="4">
    <source>
        <dbReference type="RuleBase" id="RU003719"/>
    </source>
</evidence>
<dbReference type="Pfam" id="PF00389">
    <property type="entry name" value="2-Hacid_dh"/>
    <property type="match status" value="1"/>
</dbReference>
<dbReference type="AlphaFoldDB" id="A0A4Y8LXX5"/>
<evidence type="ECO:0000256" key="2">
    <source>
        <dbReference type="ARBA" id="ARBA00023002"/>
    </source>
</evidence>
<name>A0A4Y8LXX5_9BACL</name>
<keyword evidence="2 4" id="KW-0560">Oxidoreductase</keyword>
<accession>A0A4Y8LXX5</accession>
<dbReference type="InterPro" id="IPR006140">
    <property type="entry name" value="D-isomer_DH_NAD-bd"/>
</dbReference>
<evidence type="ECO:0000256" key="3">
    <source>
        <dbReference type="ARBA" id="ARBA00023027"/>
    </source>
</evidence>
<evidence type="ECO:0000259" key="5">
    <source>
        <dbReference type="Pfam" id="PF00389"/>
    </source>
</evidence>
<feature type="domain" description="D-isomer specific 2-hydroxyacid dehydrogenase NAD-binding" evidence="6">
    <location>
        <begin position="103"/>
        <end position="276"/>
    </location>
</feature>
<reference evidence="7 8" key="1">
    <citation type="submission" date="2019-03" db="EMBL/GenBank/DDBJ databases">
        <title>Cohnella endophytica sp. nov., a novel endophytic bacterium isolated from bark of Sonneratia apetala.</title>
        <authorList>
            <person name="Tuo L."/>
        </authorList>
    </citation>
    <scope>NUCLEOTIDE SEQUENCE [LARGE SCALE GENOMIC DNA]</scope>
    <source>
        <strain evidence="7 8">CCTCC AB 208254</strain>
    </source>
</reference>
<comment type="similarity">
    <text evidence="1 4">Belongs to the D-isomer specific 2-hydroxyacid dehydrogenase family.</text>
</comment>
<evidence type="ECO:0000313" key="8">
    <source>
        <dbReference type="Proteomes" id="UP000297900"/>
    </source>
</evidence>
<evidence type="ECO:0000313" key="7">
    <source>
        <dbReference type="EMBL" id="TFE26280.1"/>
    </source>
</evidence>
<keyword evidence="8" id="KW-1185">Reference proteome</keyword>
<dbReference type="SUPFAM" id="SSF52283">
    <property type="entry name" value="Formate/glycerate dehydrogenase catalytic domain-like"/>
    <property type="match status" value="1"/>
</dbReference>
<dbReference type="PANTHER" id="PTHR43333">
    <property type="entry name" value="2-HACID_DH_C DOMAIN-CONTAINING PROTEIN"/>
    <property type="match status" value="1"/>
</dbReference>
<evidence type="ECO:0000259" key="6">
    <source>
        <dbReference type="Pfam" id="PF02826"/>
    </source>
</evidence>
<dbReference type="RefSeq" id="WP_135152371.1">
    <property type="nucleotide sequence ID" value="NZ_SOMN01000014.1"/>
</dbReference>
<dbReference type="EMBL" id="SOMN01000014">
    <property type="protein sequence ID" value="TFE26280.1"/>
    <property type="molecule type" value="Genomic_DNA"/>
</dbReference>
<dbReference type="PANTHER" id="PTHR43333:SF1">
    <property type="entry name" value="D-ISOMER SPECIFIC 2-HYDROXYACID DEHYDROGENASE NAD-BINDING DOMAIN-CONTAINING PROTEIN"/>
    <property type="match status" value="1"/>
</dbReference>
<comment type="caution">
    <text evidence="7">The sequence shown here is derived from an EMBL/GenBank/DDBJ whole genome shotgun (WGS) entry which is preliminary data.</text>
</comment>
<sequence>MRKIVCIPDLQPEQLKRIQETVPDWTVINGDEARDIAHFREAEIVVGWNDLAADSMVPDSRLRWVQAWGAGVEQMPFDAFRRRGILLTNASGVHAYPISETVFAMMLSFARKLHLSIYNKADKKWSWTGELDEIHGKALGLVGVGAIGEEIARLARAFGMRVLGVRKSGRDSPYVDAMYDVQGLDEVLGASDYVVVTLPITPETEYMIDRSRFGKMKPTAFFINIGRGRTTDTEALIEALRNGTIAGAGLDVFEQEPLPETSPLWELPNVIVTPHNSGSSVHYGERAVKIFMENLSAYIEGNEPARNRVDLDLQY</sequence>
<gene>
    <name evidence="7" type="ORF">E2980_11710</name>
</gene>
<dbReference type="GO" id="GO:0051287">
    <property type="term" value="F:NAD binding"/>
    <property type="evidence" value="ECO:0007669"/>
    <property type="project" value="InterPro"/>
</dbReference>